<evidence type="ECO:0000313" key="1">
    <source>
        <dbReference type="EMBL" id="KAJ1102938.1"/>
    </source>
</evidence>
<comment type="caution">
    <text evidence="1">The sequence shown here is derived from an EMBL/GenBank/DDBJ whole genome shotgun (WGS) entry which is preliminary data.</text>
</comment>
<keyword evidence="2" id="KW-1185">Reference proteome</keyword>
<evidence type="ECO:0000313" key="2">
    <source>
        <dbReference type="Proteomes" id="UP001066276"/>
    </source>
</evidence>
<accession>A0AAV7MHJ2</accession>
<dbReference type="EMBL" id="JANPWB010000013">
    <property type="protein sequence ID" value="KAJ1102938.1"/>
    <property type="molecule type" value="Genomic_DNA"/>
</dbReference>
<reference evidence="1" key="1">
    <citation type="journal article" date="2022" name="bioRxiv">
        <title>Sequencing and chromosome-scale assembly of the giantPleurodeles waltlgenome.</title>
        <authorList>
            <person name="Brown T."/>
            <person name="Elewa A."/>
            <person name="Iarovenko S."/>
            <person name="Subramanian E."/>
            <person name="Araus A.J."/>
            <person name="Petzold A."/>
            <person name="Susuki M."/>
            <person name="Suzuki K.-i.T."/>
            <person name="Hayashi T."/>
            <person name="Toyoda A."/>
            <person name="Oliveira C."/>
            <person name="Osipova E."/>
            <person name="Leigh N.D."/>
            <person name="Simon A."/>
            <person name="Yun M.H."/>
        </authorList>
    </citation>
    <scope>NUCLEOTIDE SEQUENCE</scope>
    <source>
        <strain evidence="1">20211129_DDA</strain>
        <tissue evidence="1">Liver</tissue>
    </source>
</reference>
<organism evidence="1 2">
    <name type="scientific">Pleurodeles waltl</name>
    <name type="common">Iberian ribbed newt</name>
    <dbReference type="NCBI Taxonomy" id="8319"/>
    <lineage>
        <taxon>Eukaryota</taxon>
        <taxon>Metazoa</taxon>
        <taxon>Chordata</taxon>
        <taxon>Craniata</taxon>
        <taxon>Vertebrata</taxon>
        <taxon>Euteleostomi</taxon>
        <taxon>Amphibia</taxon>
        <taxon>Batrachia</taxon>
        <taxon>Caudata</taxon>
        <taxon>Salamandroidea</taxon>
        <taxon>Salamandridae</taxon>
        <taxon>Pleurodelinae</taxon>
        <taxon>Pleurodeles</taxon>
    </lineage>
</organism>
<protein>
    <submittedName>
        <fullName evidence="1">Uncharacterized protein</fullName>
    </submittedName>
</protein>
<name>A0AAV7MHJ2_PLEWA</name>
<proteinExistence type="predicted"/>
<dbReference type="Proteomes" id="UP001066276">
    <property type="component" value="Chromosome 9"/>
</dbReference>
<sequence length="110" mass="13026">MVVRVEGRIVPVEMVACMEEEMVPQEIEDGMRRGMDCTGGEMVHAWRKRWYRWKLLVVRVEERIVQLVRWWYAWRNGWYRWRDGACMEEEMVLLETDGGMRGGADGTAGD</sequence>
<gene>
    <name evidence="1" type="ORF">NDU88_000377</name>
</gene>
<dbReference type="AlphaFoldDB" id="A0AAV7MHJ2"/>